<feature type="domain" description="Rhodanese" evidence="2">
    <location>
        <begin position="121"/>
        <end position="221"/>
    </location>
</feature>
<dbReference type="PANTHER" id="PTHR44542">
    <property type="entry name" value="THIOSULFATE SULFURTRANSFERASE 18"/>
    <property type="match status" value="1"/>
</dbReference>
<dbReference type="Gene3D" id="3.40.250.10">
    <property type="entry name" value="Rhodanese-like domain"/>
    <property type="match status" value="1"/>
</dbReference>
<sequence length="237" mass="26774">MQAVQKAPEGTPAAGGMFVVIVHSAEDVEGKHHTNPYVHIYFKGEERKTKHVKKNKDPKWNEEFSFMLEEPPIHEKMHVKVRQTRKKRKTDHTEGFLMEETKPKTVEDVETVDVYTAKGFLSTGHRYLDVRTNEEFAKSHVEEALNIPYMFKTDEGRVINPDFLSQVASVCKKDEHLIVACNAGGRGSRACVDLLNEGYDHVANMGGGYSAWVDAGFAGDKPPEDLKIACKFRPKEN</sequence>
<dbReference type="SUPFAM" id="SSF49562">
    <property type="entry name" value="C2 domain (Calcium/lipid-binding domain, CaLB)"/>
    <property type="match status" value="1"/>
</dbReference>
<dbReference type="SMART" id="SM00450">
    <property type="entry name" value="RHOD"/>
    <property type="match status" value="1"/>
</dbReference>
<evidence type="ECO:0000313" key="4">
    <source>
        <dbReference type="Proteomes" id="UP000516314"/>
    </source>
</evidence>
<dbReference type="InterPro" id="IPR044684">
    <property type="entry name" value="STR17/STR18/HARC1-like"/>
</dbReference>
<protein>
    <submittedName>
        <fullName evidence="3">(thale cress) hypothetical protein</fullName>
    </submittedName>
</protein>
<dbReference type="CDD" id="cd00158">
    <property type="entry name" value="RHOD"/>
    <property type="match status" value="1"/>
</dbReference>
<name>A0A7G2EAL4_ARATH</name>
<dbReference type="InterPro" id="IPR001763">
    <property type="entry name" value="Rhodanese-like_dom"/>
</dbReference>
<dbReference type="PROSITE" id="PS50004">
    <property type="entry name" value="C2"/>
    <property type="match status" value="1"/>
</dbReference>
<accession>A0A7G2EAL4</accession>
<organism evidence="3 4">
    <name type="scientific">Arabidopsis thaliana</name>
    <name type="common">Mouse-ear cress</name>
    <dbReference type="NCBI Taxonomy" id="3702"/>
    <lineage>
        <taxon>Eukaryota</taxon>
        <taxon>Viridiplantae</taxon>
        <taxon>Streptophyta</taxon>
        <taxon>Embryophyta</taxon>
        <taxon>Tracheophyta</taxon>
        <taxon>Spermatophyta</taxon>
        <taxon>Magnoliopsida</taxon>
        <taxon>eudicotyledons</taxon>
        <taxon>Gunneridae</taxon>
        <taxon>Pentapetalae</taxon>
        <taxon>rosids</taxon>
        <taxon>malvids</taxon>
        <taxon>Brassicales</taxon>
        <taxon>Brassicaceae</taxon>
        <taxon>Camelineae</taxon>
        <taxon>Arabidopsis</taxon>
    </lineage>
</organism>
<dbReference type="Pfam" id="PF00581">
    <property type="entry name" value="Rhodanese"/>
    <property type="match status" value="1"/>
</dbReference>
<dbReference type="InterPro" id="IPR035892">
    <property type="entry name" value="C2_domain_sf"/>
</dbReference>
<evidence type="ECO:0000313" key="3">
    <source>
        <dbReference type="EMBL" id="CAD5319074.1"/>
    </source>
</evidence>
<dbReference type="FunFam" id="3.40.250.10:FF:000062">
    <property type="entry name" value="Thiosulfate sulfurtransferase 16, chloroplastic"/>
    <property type="match status" value="1"/>
</dbReference>
<dbReference type="Gene3D" id="2.60.40.150">
    <property type="entry name" value="C2 domain"/>
    <property type="match status" value="1"/>
</dbReference>
<dbReference type="SMART" id="SM00239">
    <property type="entry name" value="C2"/>
    <property type="match status" value="1"/>
</dbReference>
<dbReference type="GO" id="GO:0003824">
    <property type="term" value="F:catalytic activity"/>
    <property type="evidence" value="ECO:0007669"/>
    <property type="project" value="InterPro"/>
</dbReference>
<evidence type="ECO:0000259" key="1">
    <source>
        <dbReference type="PROSITE" id="PS50004"/>
    </source>
</evidence>
<dbReference type="Proteomes" id="UP000516314">
    <property type="component" value="Chromosome 2"/>
</dbReference>
<dbReference type="SUPFAM" id="SSF52821">
    <property type="entry name" value="Rhodanese/Cell cycle control phosphatase"/>
    <property type="match status" value="1"/>
</dbReference>
<feature type="domain" description="C2" evidence="1">
    <location>
        <begin position="1"/>
        <end position="119"/>
    </location>
</feature>
<dbReference type="CDD" id="cd00030">
    <property type="entry name" value="C2"/>
    <property type="match status" value="1"/>
</dbReference>
<dbReference type="Pfam" id="PF00168">
    <property type="entry name" value="C2"/>
    <property type="match status" value="1"/>
</dbReference>
<dbReference type="AlphaFoldDB" id="A0A7G2EAL4"/>
<dbReference type="InterPro" id="IPR036873">
    <property type="entry name" value="Rhodanese-like_dom_sf"/>
</dbReference>
<dbReference type="EMBL" id="LR881467">
    <property type="protein sequence ID" value="CAD5319074.1"/>
    <property type="molecule type" value="Genomic_DNA"/>
</dbReference>
<gene>
    <name evidence="3" type="ORF">AT9943_LOCUS7273</name>
</gene>
<reference evidence="3 4" key="1">
    <citation type="submission" date="2020-09" db="EMBL/GenBank/DDBJ databases">
        <authorList>
            <person name="Ashkenazy H."/>
        </authorList>
    </citation>
    <scope>NUCLEOTIDE SEQUENCE [LARGE SCALE GENOMIC DNA]</scope>
    <source>
        <strain evidence="4">cv. Cdm-0</strain>
    </source>
</reference>
<proteinExistence type="predicted"/>
<dbReference type="PANTHER" id="PTHR44542:SF14">
    <property type="entry name" value="PROTEIN HIGH ARSENIC CONTENT 1, MITOCHONDRIAL-RELATED"/>
    <property type="match status" value="1"/>
</dbReference>
<dbReference type="PROSITE" id="PS50206">
    <property type="entry name" value="RHODANESE_3"/>
    <property type="match status" value="1"/>
</dbReference>
<dbReference type="InterPro" id="IPR000008">
    <property type="entry name" value="C2_dom"/>
</dbReference>
<evidence type="ECO:0000259" key="2">
    <source>
        <dbReference type="PROSITE" id="PS50206"/>
    </source>
</evidence>